<dbReference type="GO" id="GO:0016020">
    <property type="term" value="C:membrane"/>
    <property type="evidence" value="ECO:0007669"/>
    <property type="project" value="UniProtKB-SubCell"/>
</dbReference>
<evidence type="ECO:0000313" key="9">
    <source>
        <dbReference type="Proteomes" id="UP000001064"/>
    </source>
</evidence>
<evidence type="ECO:0000256" key="2">
    <source>
        <dbReference type="ARBA" id="ARBA00022692"/>
    </source>
</evidence>
<dbReference type="OMA" id="MYGVYTI"/>
<keyword evidence="2 6" id="KW-0812">Transmembrane</keyword>
<evidence type="ECO:0000259" key="7">
    <source>
        <dbReference type="Pfam" id="PF03151"/>
    </source>
</evidence>
<feature type="transmembrane region" description="Helical" evidence="6">
    <location>
        <begin position="99"/>
        <end position="123"/>
    </location>
</feature>
<dbReference type="GeneID" id="10505923"/>
<dbReference type="EMBL" id="GL871263">
    <property type="protein sequence ID" value="EGC31305.1"/>
    <property type="molecule type" value="Genomic_DNA"/>
</dbReference>
<reference evidence="9" key="1">
    <citation type="journal article" date="2011" name="Genome Biol.">
        <title>Comparative genomics of the social amoebae Dictyostelium discoideum and Dictyostelium purpureum.</title>
        <authorList>
            <consortium name="US DOE Joint Genome Institute (JGI-PGF)"/>
            <person name="Sucgang R."/>
            <person name="Kuo A."/>
            <person name="Tian X."/>
            <person name="Salerno W."/>
            <person name="Parikh A."/>
            <person name="Feasley C.L."/>
            <person name="Dalin E."/>
            <person name="Tu H."/>
            <person name="Huang E."/>
            <person name="Barry K."/>
            <person name="Lindquist E."/>
            <person name="Shapiro H."/>
            <person name="Bruce D."/>
            <person name="Schmutz J."/>
            <person name="Salamov A."/>
            <person name="Fey P."/>
            <person name="Gaudet P."/>
            <person name="Anjard C."/>
            <person name="Babu M.M."/>
            <person name="Basu S."/>
            <person name="Bushmanova Y."/>
            <person name="van der Wel H."/>
            <person name="Katoh-Kurasawa M."/>
            <person name="Dinh C."/>
            <person name="Coutinho P.M."/>
            <person name="Saito T."/>
            <person name="Elias M."/>
            <person name="Schaap P."/>
            <person name="Kay R.R."/>
            <person name="Henrissat B."/>
            <person name="Eichinger L."/>
            <person name="Rivero F."/>
            <person name="Putnam N.H."/>
            <person name="West C.M."/>
            <person name="Loomis W.F."/>
            <person name="Chisholm R.L."/>
            <person name="Shaulsky G."/>
            <person name="Strassmann J.E."/>
            <person name="Queller D.C."/>
            <person name="Kuspa A."/>
            <person name="Grigoriev I.V."/>
        </authorList>
    </citation>
    <scope>NUCLEOTIDE SEQUENCE [LARGE SCALE GENOMIC DNA]</scope>
    <source>
        <strain evidence="9">QSDP1</strain>
    </source>
</reference>
<feature type="transmembrane region" description="Helical" evidence="6">
    <location>
        <begin position="135"/>
        <end position="153"/>
    </location>
</feature>
<feature type="transmembrane region" description="Helical" evidence="6">
    <location>
        <begin position="413"/>
        <end position="432"/>
    </location>
</feature>
<feature type="region of interest" description="Disordered" evidence="5">
    <location>
        <begin position="1"/>
        <end position="42"/>
    </location>
</feature>
<proteinExistence type="predicted"/>
<accession>F0ZXN7</accession>
<evidence type="ECO:0000313" key="8">
    <source>
        <dbReference type="EMBL" id="EGC31305.1"/>
    </source>
</evidence>
<sequence length="489" mass="55063">MSSSYSRFNDEEYNDNINNNQDYNNNNNNNNGNNNNHDDNINNGIIIKNQEDEDLDIIYNDTTDEDENNHNNNKINSDDDEGIPLSQKESNATKVRKHLIGSACILCVVLLWVGSGIVTQIIFTDEDYQKPFFLTYLNSSIFSFYLLGYIPFWKKWTSIPFDDKSKNNIINRDINNSNNSIDNSGNNTIDYSKVPLTTSSTPINTDPNNNNTINTNNNNNNKKTNYIFTFKQILRISLILSPFWFFANYTYNLSLAKTSVSTNTILSTLSGIFSLILSVIFKVDKFTLEKLFATLITLGGIILVSLSDIDKSTNGNDTVIGDSLAIVGAFLYGLYTVLVKKLIGSEENLPMPMMFGFLGLFDFLFLWPLFLIFNLIGFEHFELPTGKVFAYLIVNCILGSFVSDLLDSYSVVMTSPVINSIGLSLSIPFAMISDFVRSHKQFSVMYLMGSALVVAGFLLINLASSVFENKLKSIENKIIIKFKSIIKKD</sequence>
<organism evidence="8 9">
    <name type="scientific">Dictyostelium purpureum</name>
    <name type="common">Slime mold</name>
    <dbReference type="NCBI Taxonomy" id="5786"/>
    <lineage>
        <taxon>Eukaryota</taxon>
        <taxon>Amoebozoa</taxon>
        <taxon>Evosea</taxon>
        <taxon>Eumycetozoa</taxon>
        <taxon>Dictyostelia</taxon>
        <taxon>Dictyosteliales</taxon>
        <taxon>Dictyosteliaceae</taxon>
        <taxon>Dictyostelium</taxon>
    </lineage>
</organism>
<dbReference type="PANTHER" id="PTHR23051">
    <property type="entry name" value="SOLUTE CARRIER FAMILY 35, MEMBER F5"/>
    <property type="match status" value="1"/>
</dbReference>
<feature type="domain" description="Sugar phosphate transporter" evidence="7">
    <location>
        <begin position="234"/>
        <end position="459"/>
    </location>
</feature>
<dbReference type="RefSeq" id="XP_003292182.1">
    <property type="nucleotide sequence ID" value="XM_003292134.1"/>
</dbReference>
<feature type="transmembrane region" description="Helical" evidence="6">
    <location>
        <begin position="319"/>
        <end position="339"/>
    </location>
</feature>
<dbReference type="KEGG" id="dpp:DICPUDRAFT_156874"/>
<dbReference type="PANTHER" id="PTHR23051:SF0">
    <property type="entry name" value="SOLUTE CARRIER FAMILY 35 MEMBER F5"/>
    <property type="match status" value="1"/>
</dbReference>
<evidence type="ECO:0000256" key="3">
    <source>
        <dbReference type="ARBA" id="ARBA00022989"/>
    </source>
</evidence>
<feature type="transmembrane region" description="Helical" evidence="6">
    <location>
        <begin position="233"/>
        <end position="251"/>
    </location>
</feature>
<dbReference type="Pfam" id="PF03151">
    <property type="entry name" value="TPT"/>
    <property type="match status" value="1"/>
</dbReference>
<feature type="transmembrane region" description="Helical" evidence="6">
    <location>
        <begin position="288"/>
        <end position="307"/>
    </location>
</feature>
<feature type="compositionally biased region" description="Low complexity" evidence="5">
    <location>
        <begin position="15"/>
        <end position="42"/>
    </location>
</feature>
<dbReference type="InterPro" id="IPR004853">
    <property type="entry name" value="Sugar_P_trans_dom"/>
</dbReference>
<evidence type="ECO:0000256" key="5">
    <source>
        <dbReference type="SAM" id="MobiDB-lite"/>
    </source>
</evidence>
<feature type="transmembrane region" description="Helical" evidence="6">
    <location>
        <begin position="444"/>
        <end position="467"/>
    </location>
</feature>
<dbReference type="InterPro" id="IPR037185">
    <property type="entry name" value="EmrE-like"/>
</dbReference>
<feature type="transmembrane region" description="Helical" evidence="6">
    <location>
        <begin position="351"/>
        <end position="376"/>
    </location>
</feature>
<dbReference type="FunCoup" id="F0ZXN7">
    <property type="interactions" value="569"/>
</dbReference>
<dbReference type="SUPFAM" id="SSF103481">
    <property type="entry name" value="Multidrug resistance efflux transporter EmrE"/>
    <property type="match status" value="2"/>
</dbReference>
<dbReference type="AlphaFoldDB" id="F0ZXN7"/>
<keyword evidence="9" id="KW-1185">Reference proteome</keyword>
<dbReference type="eggNOG" id="KOG2765">
    <property type="taxonomic scope" value="Eukaryota"/>
</dbReference>
<protein>
    <recommendedName>
        <fullName evidence="7">Sugar phosphate transporter domain-containing protein</fullName>
    </recommendedName>
</protein>
<dbReference type="Proteomes" id="UP000001064">
    <property type="component" value="Unassembled WGS sequence"/>
</dbReference>
<evidence type="ECO:0000256" key="6">
    <source>
        <dbReference type="SAM" id="Phobius"/>
    </source>
</evidence>
<dbReference type="OrthoDB" id="1436450at2759"/>
<evidence type="ECO:0000256" key="1">
    <source>
        <dbReference type="ARBA" id="ARBA00004141"/>
    </source>
</evidence>
<gene>
    <name evidence="8" type="ORF">DICPUDRAFT_156874</name>
</gene>
<feature type="transmembrane region" description="Helical" evidence="6">
    <location>
        <begin position="263"/>
        <end position="281"/>
    </location>
</feature>
<keyword evidence="4 6" id="KW-0472">Membrane</keyword>
<keyword evidence="3 6" id="KW-1133">Transmembrane helix</keyword>
<dbReference type="VEuPathDB" id="AmoebaDB:DICPUDRAFT_156874"/>
<feature type="region of interest" description="Disordered" evidence="5">
    <location>
        <begin position="62"/>
        <end position="85"/>
    </location>
</feature>
<feature type="transmembrane region" description="Helical" evidence="6">
    <location>
        <begin position="388"/>
        <end position="406"/>
    </location>
</feature>
<evidence type="ECO:0000256" key="4">
    <source>
        <dbReference type="ARBA" id="ARBA00023136"/>
    </source>
</evidence>
<dbReference type="InParanoid" id="F0ZXN7"/>
<name>F0ZXN7_DICPU</name>
<comment type="subcellular location">
    <subcellularLocation>
        <location evidence="1">Membrane</location>
        <topology evidence="1">Multi-pass membrane protein</topology>
    </subcellularLocation>
</comment>